<accession>A0ABR4ZH10</accession>
<organism evidence="1 2">
    <name type="scientific">Nocardia vulneris</name>
    <dbReference type="NCBI Taxonomy" id="1141657"/>
    <lineage>
        <taxon>Bacteria</taxon>
        <taxon>Bacillati</taxon>
        <taxon>Actinomycetota</taxon>
        <taxon>Actinomycetes</taxon>
        <taxon>Mycobacteriales</taxon>
        <taxon>Nocardiaceae</taxon>
        <taxon>Nocardia</taxon>
    </lineage>
</organism>
<evidence type="ECO:0000313" key="1">
    <source>
        <dbReference type="EMBL" id="KIA64543.1"/>
    </source>
</evidence>
<reference evidence="1 2" key="1">
    <citation type="journal article" date="2014" name="Int. J. Syst. Evol. Microbiol.">
        <title>Nocardia vulneris sp. nov., isolated from wounds of human patients in North America.</title>
        <authorList>
            <person name="Lasker B.A."/>
            <person name="Bell M."/>
            <person name="Klenk H.P."/>
            <person name="Sproer C."/>
            <person name="Schumann C."/>
            <person name="Schumann P."/>
            <person name="Brown J.M."/>
        </authorList>
    </citation>
    <scope>NUCLEOTIDE SEQUENCE [LARGE SCALE GENOMIC DNA]</scope>
    <source>
        <strain evidence="1 2">W9851</strain>
    </source>
</reference>
<proteinExistence type="predicted"/>
<comment type="caution">
    <text evidence="1">The sequence shown here is derived from an EMBL/GenBank/DDBJ whole genome shotgun (WGS) entry which is preliminary data.</text>
</comment>
<evidence type="ECO:0000313" key="2">
    <source>
        <dbReference type="Proteomes" id="UP000031364"/>
    </source>
</evidence>
<protein>
    <submittedName>
        <fullName evidence="1">Uncharacterized protein</fullName>
    </submittedName>
</protein>
<dbReference type="Proteomes" id="UP000031364">
    <property type="component" value="Unassembled WGS sequence"/>
</dbReference>
<dbReference type="EMBL" id="JNFP01000013">
    <property type="protein sequence ID" value="KIA64543.1"/>
    <property type="molecule type" value="Genomic_DNA"/>
</dbReference>
<gene>
    <name evidence="1" type="ORF">FG87_13395</name>
</gene>
<name>A0ABR4ZH10_9NOCA</name>
<sequence>MSVKVPSLEERVAVLEGKWQRTEGDGIAYQDAIIDTRDRVVRLEHSMSTLKVMAGHTQVRLGAVEEDVAVLKQDVAFLKGDVSGLKQSVSGLTRSVDAIVSHFGIVLAEEAQP</sequence>
<keyword evidence="2" id="KW-1185">Reference proteome</keyword>
<dbReference type="Gene3D" id="1.20.5.190">
    <property type="match status" value="1"/>
</dbReference>